<sequence>ITRGGGSAVSLSLFDSVQDPLPSLLCLPEFRLVGPFAHSFETAGRVHRTSIAATGRIYPASPAGARHCHWSAQPASLDLDAICCLSLVRR</sequence>
<dbReference type="EMBL" id="CASHTH010000795">
    <property type="protein sequence ID" value="CAI8007661.1"/>
    <property type="molecule type" value="Genomic_DNA"/>
</dbReference>
<protein>
    <submittedName>
        <fullName evidence="1">Uncharacterized protein</fullName>
    </submittedName>
</protein>
<comment type="caution">
    <text evidence="1">The sequence shown here is derived from an EMBL/GenBank/DDBJ whole genome shotgun (WGS) entry which is preliminary data.</text>
</comment>
<feature type="non-terminal residue" evidence="1">
    <location>
        <position position="1"/>
    </location>
</feature>
<organism evidence="1 2">
    <name type="scientific">Geodia barretti</name>
    <name type="common">Barrett's horny sponge</name>
    <dbReference type="NCBI Taxonomy" id="519541"/>
    <lineage>
        <taxon>Eukaryota</taxon>
        <taxon>Metazoa</taxon>
        <taxon>Porifera</taxon>
        <taxon>Demospongiae</taxon>
        <taxon>Heteroscleromorpha</taxon>
        <taxon>Tetractinellida</taxon>
        <taxon>Astrophorina</taxon>
        <taxon>Geodiidae</taxon>
        <taxon>Geodia</taxon>
    </lineage>
</organism>
<dbReference type="AlphaFoldDB" id="A0AA35W874"/>
<evidence type="ECO:0000313" key="2">
    <source>
        <dbReference type="Proteomes" id="UP001174909"/>
    </source>
</evidence>
<dbReference type="Proteomes" id="UP001174909">
    <property type="component" value="Unassembled WGS sequence"/>
</dbReference>
<evidence type="ECO:0000313" key="1">
    <source>
        <dbReference type="EMBL" id="CAI8007661.1"/>
    </source>
</evidence>
<name>A0AA35W874_GEOBA</name>
<accession>A0AA35W874</accession>
<reference evidence="1" key="1">
    <citation type="submission" date="2023-03" db="EMBL/GenBank/DDBJ databases">
        <authorList>
            <person name="Steffen K."/>
            <person name="Cardenas P."/>
        </authorList>
    </citation>
    <scope>NUCLEOTIDE SEQUENCE</scope>
</reference>
<keyword evidence="2" id="KW-1185">Reference proteome</keyword>
<proteinExistence type="predicted"/>
<gene>
    <name evidence="1" type="ORF">GBAR_LOCUS5322</name>
</gene>